<dbReference type="GO" id="GO:0003723">
    <property type="term" value="F:RNA binding"/>
    <property type="evidence" value="ECO:0007669"/>
    <property type="project" value="TreeGrafter"/>
</dbReference>
<dbReference type="AlphaFoldDB" id="A0A9J6FI61"/>
<reference evidence="1 2" key="1">
    <citation type="journal article" date="2020" name="Cell">
        <title>Large-Scale Comparative Analyses of Tick Genomes Elucidate Their Genetic Diversity and Vector Capacities.</title>
        <authorList>
            <consortium name="Tick Genome and Microbiome Consortium (TIGMIC)"/>
            <person name="Jia N."/>
            <person name="Wang J."/>
            <person name="Shi W."/>
            <person name="Du L."/>
            <person name="Sun Y."/>
            <person name="Zhan W."/>
            <person name="Jiang J.F."/>
            <person name="Wang Q."/>
            <person name="Zhang B."/>
            <person name="Ji P."/>
            <person name="Bell-Sakyi L."/>
            <person name="Cui X.M."/>
            <person name="Yuan T.T."/>
            <person name="Jiang B.G."/>
            <person name="Yang W.F."/>
            <person name="Lam T.T."/>
            <person name="Chang Q.C."/>
            <person name="Ding S.J."/>
            <person name="Wang X.J."/>
            <person name="Zhu J.G."/>
            <person name="Ruan X.D."/>
            <person name="Zhao L."/>
            <person name="Wei J.T."/>
            <person name="Ye R.Z."/>
            <person name="Que T.C."/>
            <person name="Du C.H."/>
            <person name="Zhou Y.H."/>
            <person name="Cheng J.X."/>
            <person name="Dai P.F."/>
            <person name="Guo W.B."/>
            <person name="Han X.H."/>
            <person name="Huang E.J."/>
            <person name="Li L.F."/>
            <person name="Wei W."/>
            <person name="Gao Y.C."/>
            <person name="Liu J.Z."/>
            <person name="Shao H.Z."/>
            <person name="Wang X."/>
            <person name="Wang C.C."/>
            <person name="Yang T.C."/>
            <person name="Huo Q.B."/>
            <person name="Li W."/>
            <person name="Chen H.Y."/>
            <person name="Chen S.E."/>
            <person name="Zhou L.G."/>
            <person name="Ni X.B."/>
            <person name="Tian J.H."/>
            <person name="Sheng Y."/>
            <person name="Liu T."/>
            <person name="Pan Y.S."/>
            <person name="Xia L.Y."/>
            <person name="Li J."/>
            <person name="Zhao F."/>
            <person name="Cao W.C."/>
        </authorList>
    </citation>
    <scope>NUCLEOTIDE SEQUENCE [LARGE SCALE GENOMIC DNA]</scope>
    <source>
        <strain evidence="1">HaeL-2018</strain>
    </source>
</reference>
<dbReference type="GO" id="GO:0034455">
    <property type="term" value="C:t-UTP complex"/>
    <property type="evidence" value="ECO:0007669"/>
    <property type="project" value="TreeGrafter"/>
</dbReference>
<dbReference type="PANTHER" id="PTHR44163">
    <property type="entry name" value="U3 SMALL NUCLEOLAR RNA-ASSOCIATED PROTEIN 4 HOMOLOG"/>
    <property type="match status" value="1"/>
</dbReference>
<dbReference type="SUPFAM" id="SSF50978">
    <property type="entry name" value="WD40 repeat-like"/>
    <property type="match status" value="1"/>
</dbReference>
<name>A0A9J6FI61_HAELO</name>
<proteinExistence type="predicted"/>
<sequence length="196" mass="22559">MRQTVNPGVKKIVLSYLIVCRRGVSVLRKYCHAVARGRAEGKISRCRMSRLVEIQRGSFNHPKVAYRLPQTQGMATAMRFNPMSSDLVIIYNDNQVVEYSVEDKAYTKWCRDVYLAGGLTLRSMSPLTAITFDPALENIFFAYSDHELFVIDRQKSRQWLAFFEHIEGNEVMIIEVPPDQIIEGLPVPLWQKRFGT</sequence>
<gene>
    <name evidence="1" type="ORF">HPB48_002090</name>
</gene>
<dbReference type="GO" id="GO:0032040">
    <property type="term" value="C:small-subunit processome"/>
    <property type="evidence" value="ECO:0007669"/>
    <property type="project" value="TreeGrafter"/>
</dbReference>
<dbReference type="VEuPathDB" id="VectorBase:HLOH_049568"/>
<dbReference type="GO" id="GO:0000462">
    <property type="term" value="P:maturation of SSU-rRNA from tricistronic rRNA transcript (SSU-rRNA, 5.8S rRNA, LSU-rRNA)"/>
    <property type="evidence" value="ECO:0007669"/>
    <property type="project" value="InterPro"/>
</dbReference>
<dbReference type="GO" id="GO:0030686">
    <property type="term" value="C:90S preribosome"/>
    <property type="evidence" value="ECO:0007669"/>
    <property type="project" value="InterPro"/>
</dbReference>
<dbReference type="PANTHER" id="PTHR44163:SF1">
    <property type="entry name" value="U3 SMALL NUCLEOLAR RNA-ASSOCIATED PROTEIN 4 HOMOLOG"/>
    <property type="match status" value="1"/>
</dbReference>
<comment type="caution">
    <text evidence="1">The sequence shown here is derived from an EMBL/GenBank/DDBJ whole genome shotgun (WGS) entry which is preliminary data.</text>
</comment>
<evidence type="ECO:0000313" key="2">
    <source>
        <dbReference type="Proteomes" id="UP000821853"/>
    </source>
</evidence>
<dbReference type="Proteomes" id="UP000821853">
    <property type="component" value="Chromosome 1"/>
</dbReference>
<organism evidence="1 2">
    <name type="scientific">Haemaphysalis longicornis</name>
    <name type="common">Bush tick</name>
    <dbReference type="NCBI Taxonomy" id="44386"/>
    <lineage>
        <taxon>Eukaryota</taxon>
        <taxon>Metazoa</taxon>
        <taxon>Ecdysozoa</taxon>
        <taxon>Arthropoda</taxon>
        <taxon>Chelicerata</taxon>
        <taxon>Arachnida</taxon>
        <taxon>Acari</taxon>
        <taxon>Parasitiformes</taxon>
        <taxon>Ixodida</taxon>
        <taxon>Ixodoidea</taxon>
        <taxon>Ixodidae</taxon>
        <taxon>Haemaphysalinae</taxon>
        <taxon>Haemaphysalis</taxon>
    </lineage>
</organism>
<keyword evidence="2" id="KW-1185">Reference proteome</keyword>
<evidence type="ECO:0000313" key="1">
    <source>
        <dbReference type="EMBL" id="KAH9362112.1"/>
    </source>
</evidence>
<protein>
    <submittedName>
        <fullName evidence="1">Uncharacterized protein</fullName>
    </submittedName>
</protein>
<dbReference type="EMBL" id="JABSTR010000001">
    <property type="protein sequence ID" value="KAH9362112.1"/>
    <property type="molecule type" value="Genomic_DNA"/>
</dbReference>
<dbReference type="InterPro" id="IPR036322">
    <property type="entry name" value="WD40_repeat_dom_sf"/>
</dbReference>
<accession>A0A9J6FI61</accession>
<dbReference type="OrthoDB" id="8883818at2759"/>
<dbReference type="InterPro" id="IPR046351">
    <property type="entry name" value="UTP4"/>
</dbReference>